<dbReference type="EMBL" id="GL433837">
    <property type="protein sequence ID" value="EFN58597.1"/>
    <property type="molecule type" value="Genomic_DNA"/>
</dbReference>
<protein>
    <recommendedName>
        <fullName evidence="8">5'-Nucleotidase C-terminal domain-containing protein</fullName>
    </recommendedName>
</protein>
<accession>E1Z671</accession>
<evidence type="ECO:0000259" key="5">
    <source>
        <dbReference type="Pfam" id="PF02872"/>
    </source>
</evidence>
<dbReference type="KEGG" id="cvr:CHLNCDRAFT_140781"/>
<dbReference type="InterPro" id="IPR029052">
    <property type="entry name" value="Metallo-depent_PP-like"/>
</dbReference>
<keyword evidence="3" id="KW-0378">Hydrolase</keyword>
<dbReference type="InterPro" id="IPR004843">
    <property type="entry name" value="Calcineurin-like_PHP"/>
</dbReference>
<organism evidence="7">
    <name type="scientific">Chlorella variabilis</name>
    <name type="common">Green alga</name>
    <dbReference type="NCBI Taxonomy" id="554065"/>
    <lineage>
        <taxon>Eukaryota</taxon>
        <taxon>Viridiplantae</taxon>
        <taxon>Chlorophyta</taxon>
        <taxon>core chlorophytes</taxon>
        <taxon>Trebouxiophyceae</taxon>
        <taxon>Chlorellales</taxon>
        <taxon>Chlorellaceae</taxon>
        <taxon>Chlorella clade</taxon>
        <taxon>Chlorella</taxon>
    </lineage>
</organism>
<dbReference type="eggNOG" id="KOG4419">
    <property type="taxonomic scope" value="Eukaryota"/>
</dbReference>
<gene>
    <name evidence="6" type="ORF">CHLNCDRAFT_140781</name>
</gene>
<keyword evidence="7" id="KW-1185">Reference proteome</keyword>
<dbReference type="GO" id="GO:0009166">
    <property type="term" value="P:nucleotide catabolic process"/>
    <property type="evidence" value="ECO:0007669"/>
    <property type="project" value="InterPro"/>
</dbReference>
<keyword evidence="2" id="KW-0732">Signal</keyword>
<sequence length="574" mass="59164">MARLATAIQDAKAAADAAGKDTLVLHAGDQFTGTVWDEVYTSQGIQIAPGFLEELGVQAFTVGNHEFDSGPAVLAEFIRNATFPVISCNLDTSQEPELDGLVQPYTILELPRSGVKVGVVGLTTVDTPETSSPGPNVRFLPYNETLPGCVADAKADGAQIIVALTHIGFPDDQLLAADPSAADLDLIVGGHSHTLLYGTPPPVGKQQVGSMAPPILTSPPTNESSDVLGPYPTLILAADGNKTIPIVQALYLGVLQASWDPVEGQLTASGSPLLLGGANSTNPVAEDPEVASRVESLTGPIDQLYATTVGNSTVLLDGERGDVRGEETNLGDLTCDALLWHVANKTSLMAAFPDTPAVCVYSGGSIRASILAGKVTAGQINDVEPFGDWLVVKLINGSVLDAALNSGLEGWTGDEDAAGRFPQVGGLRYAFDPSRPTDSRLVAAQVQLPDGTAAPLGQLDGADMLLVTNNFLAGGGDFYTMVGDAPTVLDASTPITQILTAYFQQFSPITTTGDGRIVNCNLTASAPLCAAGAAAPPAAAAPAPSPTSAAGPRTSCAAAALLVYMFMLVFNIYL</sequence>
<dbReference type="InterPro" id="IPR036907">
    <property type="entry name" value="5'-Nucleotdase_C_sf"/>
</dbReference>
<dbReference type="InParanoid" id="E1Z671"/>
<proteinExistence type="inferred from homology"/>
<dbReference type="SUPFAM" id="SSF56300">
    <property type="entry name" value="Metallo-dependent phosphatases"/>
    <property type="match status" value="1"/>
</dbReference>
<dbReference type="OMA" id="EKAQYPM"/>
<evidence type="ECO:0000256" key="3">
    <source>
        <dbReference type="RuleBase" id="RU362119"/>
    </source>
</evidence>
<keyword evidence="3" id="KW-0547">Nucleotide-binding</keyword>
<dbReference type="Pfam" id="PF00149">
    <property type="entry name" value="Metallophos"/>
    <property type="match status" value="1"/>
</dbReference>
<dbReference type="PANTHER" id="PTHR11575:SF24">
    <property type="entry name" value="5'-NUCLEOTIDASE"/>
    <property type="match status" value="1"/>
</dbReference>
<reference evidence="6 7" key="1">
    <citation type="journal article" date="2010" name="Plant Cell">
        <title>The Chlorella variabilis NC64A genome reveals adaptation to photosymbiosis, coevolution with viruses, and cryptic sex.</title>
        <authorList>
            <person name="Blanc G."/>
            <person name="Duncan G."/>
            <person name="Agarkova I."/>
            <person name="Borodovsky M."/>
            <person name="Gurnon J."/>
            <person name="Kuo A."/>
            <person name="Lindquist E."/>
            <person name="Lucas S."/>
            <person name="Pangilinan J."/>
            <person name="Polle J."/>
            <person name="Salamov A."/>
            <person name="Terry A."/>
            <person name="Yamada T."/>
            <person name="Dunigan D.D."/>
            <person name="Grigoriev I.V."/>
            <person name="Claverie J.M."/>
            <person name="Van Etten J.L."/>
        </authorList>
    </citation>
    <scope>NUCLEOTIDE SEQUENCE [LARGE SCALE GENOMIC DNA]</scope>
    <source>
        <strain evidence="6 7">NC64A</strain>
    </source>
</reference>
<dbReference type="OrthoDB" id="531680at2759"/>
<evidence type="ECO:0000256" key="2">
    <source>
        <dbReference type="ARBA" id="ARBA00022729"/>
    </source>
</evidence>
<name>E1Z671_CHLVA</name>
<dbReference type="SUPFAM" id="SSF55816">
    <property type="entry name" value="5'-nucleotidase (syn. UDP-sugar hydrolase), C-terminal domain"/>
    <property type="match status" value="1"/>
</dbReference>
<dbReference type="STRING" id="554065.E1Z671"/>
<feature type="domain" description="5'-Nucleotidase C-terminal" evidence="5">
    <location>
        <begin position="309"/>
        <end position="483"/>
    </location>
</feature>
<evidence type="ECO:0008006" key="8">
    <source>
        <dbReference type="Google" id="ProtNLM"/>
    </source>
</evidence>
<dbReference type="GO" id="GO:0000166">
    <property type="term" value="F:nucleotide binding"/>
    <property type="evidence" value="ECO:0007669"/>
    <property type="project" value="UniProtKB-KW"/>
</dbReference>
<evidence type="ECO:0000259" key="4">
    <source>
        <dbReference type="Pfam" id="PF00149"/>
    </source>
</evidence>
<dbReference type="GO" id="GO:0016787">
    <property type="term" value="F:hydrolase activity"/>
    <property type="evidence" value="ECO:0007669"/>
    <property type="project" value="UniProtKB-KW"/>
</dbReference>
<dbReference type="GeneID" id="17357856"/>
<dbReference type="RefSeq" id="XP_005850699.1">
    <property type="nucleotide sequence ID" value="XM_005850637.1"/>
</dbReference>
<dbReference type="InterPro" id="IPR008334">
    <property type="entry name" value="5'-Nucleotdase_C"/>
</dbReference>
<evidence type="ECO:0000313" key="7">
    <source>
        <dbReference type="Proteomes" id="UP000008141"/>
    </source>
</evidence>
<dbReference type="PANTHER" id="PTHR11575">
    <property type="entry name" value="5'-NUCLEOTIDASE-RELATED"/>
    <property type="match status" value="1"/>
</dbReference>
<dbReference type="Pfam" id="PF02872">
    <property type="entry name" value="5_nucleotid_C"/>
    <property type="match status" value="1"/>
</dbReference>
<dbReference type="PRINTS" id="PR01607">
    <property type="entry name" value="APYRASEFAMLY"/>
</dbReference>
<feature type="domain" description="Calcineurin-like phosphoesterase" evidence="4">
    <location>
        <begin position="5"/>
        <end position="194"/>
    </location>
</feature>
<dbReference type="Gene3D" id="3.60.21.10">
    <property type="match status" value="1"/>
</dbReference>
<evidence type="ECO:0000313" key="6">
    <source>
        <dbReference type="EMBL" id="EFN58597.1"/>
    </source>
</evidence>
<evidence type="ECO:0000256" key="1">
    <source>
        <dbReference type="ARBA" id="ARBA00006654"/>
    </source>
</evidence>
<comment type="similarity">
    <text evidence="1 3">Belongs to the 5'-nucleotidase family.</text>
</comment>
<dbReference type="Proteomes" id="UP000008141">
    <property type="component" value="Unassembled WGS sequence"/>
</dbReference>
<dbReference type="AlphaFoldDB" id="E1Z671"/>
<dbReference type="Gene3D" id="3.90.780.10">
    <property type="entry name" value="5'-Nucleotidase, C-terminal domain"/>
    <property type="match status" value="1"/>
</dbReference>
<dbReference type="InterPro" id="IPR006179">
    <property type="entry name" value="5_nucleotidase/apyrase"/>
</dbReference>